<keyword evidence="1" id="KW-0472">Membrane</keyword>
<dbReference type="RefSeq" id="WP_119587409.1">
    <property type="nucleotide sequence ID" value="NZ_CAWODQ010000025.1"/>
</dbReference>
<dbReference type="Proteomes" id="UP000286576">
    <property type="component" value="Unassembled WGS sequence"/>
</dbReference>
<reference evidence="3 4" key="1">
    <citation type="submission" date="2018-08" db="EMBL/GenBank/DDBJ databases">
        <title>Erythrobacter zhengii sp.nov., a bacterium isolated from deep-sea sediment.</title>
        <authorList>
            <person name="Fang C."/>
            <person name="Wu Y.-H."/>
            <person name="Sun C."/>
            <person name="Wang H."/>
            <person name="Cheng H."/>
            <person name="Meng F.-X."/>
            <person name="Wang C.-S."/>
            <person name="Xu X.-W."/>
        </authorList>
    </citation>
    <scope>NUCLEOTIDE SEQUENCE [LARGE SCALE GENOMIC DNA]</scope>
    <source>
        <strain evidence="3 4">V18</strain>
    </source>
</reference>
<dbReference type="PROSITE" id="PS50883">
    <property type="entry name" value="EAL"/>
    <property type="match status" value="1"/>
</dbReference>
<dbReference type="OrthoDB" id="7462471at2"/>
<dbReference type="InterPro" id="IPR007890">
    <property type="entry name" value="CHASE2"/>
</dbReference>
<proteinExistence type="predicted"/>
<dbReference type="InterPro" id="IPR001633">
    <property type="entry name" value="EAL_dom"/>
</dbReference>
<dbReference type="CDD" id="cd01948">
    <property type="entry name" value="EAL"/>
    <property type="match status" value="1"/>
</dbReference>
<dbReference type="InterPro" id="IPR050706">
    <property type="entry name" value="Cyclic-di-GMP_PDE-like"/>
</dbReference>
<dbReference type="EMBL" id="QXFL01000005">
    <property type="protein sequence ID" value="RIV85170.1"/>
    <property type="molecule type" value="Genomic_DNA"/>
</dbReference>
<comment type="caution">
    <text evidence="3">The sequence shown here is derived from an EMBL/GenBank/DDBJ whole genome shotgun (WGS) entry which is preliminary data.</text>
</comment>
<dbReference type="Pfam" id="PF05226">
    <property type="entry name" value="CHASE2"/>
    <property type="match status" value="1"/>
</dbReference>
<dbReference type="GO" id="GO:0071111">
    <property type="term" value="F:cyclic-guanylate-specific phosphodiesterase activity"/>
    <property type="evidence" value="ECO:0007669"/>
    <property type="project" value="InterPro"/>
</dbReference>
<evidence type="ECO:0000313" key="3">
    <source>
        <dbReference type="EMBL" id="RIV85170.1"/>
    </source>
</evidence>
<feature type="transmembrane region" description="Helical" evidence="1">
    <location>
        <begin position="21"/>
        <end position="40"/>
    </location>
</feature>
<sequence length="772" mass="83665">MVGKAPATKREANWLERVRHVAMAGLIALVLHTLTVFVPLDQLGWVIQSRAASQPASGDIVFVGTRTDLADPDQPAGRRQLADLVDRLDAAGAKAVYIDLPFERASDPAADRSLNESLRAFAGESYMVLPIRTGLDGDPILVSNAPEVGAGIPEVAADNWMNFLGFTWDLPYQVSSGERALPNVAAQLAGDVEIEGDRFPISYVFSRSSIPTYRFADLQRAGADLDQFSGKTVVIGDAGLEQSAGRKIPGHVAVPQSIISIYGAETLKAGHTQFINGLLVLIAVFAALLLASTCTRQTIRYAAYAAIACAIPISLLAAAFAATRVSVADSLVLLAVFAFYRMRTSMRRKLRLVDSDTNLPTFAALEADKSIAENVPAIIVARIHRFEEVRRSLPLDLHAEYLLAITGRLNAATQEATIYIGQGHLLGWTMAEKDPALLREHLEGLRALFASPLVVGEQQVDVGITFGIDITPSPNVARRLAAAVAVAEKTNETFEPIAIADSASQEDLIWNISLQARIDAALSNGEIYLAFQPKVMVQSGEIVGAEALVRWKDPVKGHIPPDYFIRQCETAGRMSQLTRFVLEEACKAGNAFEREGLHLPIAVNISATLLHERSIVAMVSDVLDRHCYDPRRLTLEITETFRISNLDLAAEILGELKALGTKISMDDFGVGAASLEALLKLPFSELKIDRMFIAPMVGDTKAQGIVKNILQMGRDLRIIVVAEGVEDAGTLTLLRDSGCIVAQGFAISRPVRFEKILQYHKAKEIGALKNIV</sequence>
<name>A0A418NR01_9SPHN</name>
<accession>A0A418NR01</accession>
<dbReference type="Gene3D" id="3.20.20.450">
    <property type="entry name" value="EAL domain"/>
    <property type="match status" value="1"/>
</dbReference>
<dbReference type="PANTHER" id="PTHR33121">
    <property type="entry name" value="CYCLIC DI-GMP PHOSPHODIESTERASE PDEF"/>
    <property type="match status" value="1"/>
</dbReference>
<dbReference type="PANTHER" id="PTHR33121:SF71">
    <property type="entry name" value="OXYGEN SENSOR PROTEIN DOSP"/>
    <property type="match status" value="1"/>
</dbReference>
<gene>
    <name evidence="3" type="ORF">D2V07_12890</name>
</gene>
<organism evidence="3 4">
    <name type="scientific">Aurantiacibacter zhengii</name>
    <dbReference type="NCBI Taxonomy" id="2307003"/>
    <lineage>
        <taxon>Bacteria</taxon>
        <taxon>Pseudomonadati</taxon>
        <taxon>Pseudomonadota</taxon>
        <taxon>Alphaproteobacteria</taxon>
        <taxon>Sphingomonadales</taxon>
        <taxon>Erythrobacteraceae</taxon>
        <taxon>Aurantiacibacter</taxon>
    </lineage>
</organism>
<dbReference type="SMART" id="SM00052">
    <property type="entry name" value="EAL"/>
    <property type="match status" value="1"/>
</dbReference>
<dbReference type="SMART" id="SM01080">
    <property type="entry name" value="CHASE2"/>
    <property type="match status" value="1"/>
</dbReference>
<feature type="transmembrane region" description="Helical" evidence="1">
    <location>
        <begin position="301"/>
        <end position="319"/>
    </location>
</feature>
<dbReference type="InterPro" id="IPR035919">
    <property type="entry name" value="EAL_sf"/>
</dbReference>
<dbReference type="Pfam" id="PF00563">
    <property type="entry name" value="EAL"/>
    <property type="match status" value="1"/>
</dbReference>
<evidence type="ECO:0000256" key="1">
    <source>
        <dbReference type="SAM" id="Phobius"/>
    </source>
</evidence>
<feature type="transmembrane region" description="Helical" evidence="1">
    <location>
        <begin position="274"/>
        <end position="294"/>
    </location>
</feature>
<keyword evidence="4" id="KW-1185">Reference proteome</keyword>
<evidence type="ECO:0000259" key="2">
    <source>
        <dbReference type="PROSITE" id="PS50883"/>
    </source>
</evidence>
<protein>
    <submittedName>
        <fullName evidence="3">EAL domain-containing protein</fullName>
    </submittedName>
</protein>
<keyword evidence="1" id="KW-1133">Transmembrane helix</keyword>
<keyword evidence="1" id="KW-0812">Transmembrane</keyword>
<dbReference type="SUPFAM" id="SSF141868">
    <property type="entry name" value="EAL domain-like"/>
    <property type="match status" value="1"/>
</dbReference>
<evidence type="ECO:0000313" key="4">
    <source>
        <dbReference type="Proteomes" id="UP000286576"/>
    </source>
</evidence>
<feature type="domain" description="EAL" evidence="2">
    <location>
        <begin position="511"/>
        <end position="764"/>
    </location>
</feature>
<dbReference type="AlphaFoldDB" id="A0A418NR01"/>